<feature type="region of interest" description="Disordered" evidence="1">
    <location>
        <begin position="96"/>
        <end position="115"/>
    </location>
</feature>
<keyword evidence="2" id="KW-0732">Signal</keyword>
<dbReference type="STRING" id="445709.ABW99_15845"/>
<reference evidence="4" key="1">
    <citation type="submission" date="2015-06" db="EMBL/GenBank/DDBJ databases">
        <authorList>
            <person name="Lim Y.L."/>
            <person name="Ee R."/>
            <person name="Yong D."/>
            <person name="How K.Y."/>
            <person name="Yin W.F."/>
            <person name="Chan K.G."/>
        </authorList>
    </citation>
    <scope>NUCLEOTIDE SEQUENCE [LARGE SCALE GENOMIC DNA]</scope>
    <source>
        <strain evidence="4">DSM 25325</strain>
    </source>
</reference>
<dbReference type="EMBL" id="CP011568">
    <property type="protein sequence ID" value="AKJ69465.1"/>
    <property type="molecule type" value="Genomic_DNA"/>
</dbReference>
<keyword evidence="4" id="KW-1185">Reference proteome</keyword>
<gene>
    <name evidence="3" type="ORF">ABW99_15845</name>
</gene>
<accession>A0A0G3ER97</accession>
<dbReference type="Proteomes" id="UP000036700">
    <property type="component" value="Chromosome"/>
</dbReference>
<proteinExistence type="predicted"/>
<evidence type="ECO:0000256" key="1">
    <source>
        <dbReference type="SAM" id="MobiDB-lite"/>
    </source>
</evidence>
<feature type="signal peptide" evidence="2">
    <location>
        <begin position="1"/>
        <end position="25"/>
    </location>
</feature>
<organism evidence="3 4">
    <name type="scientific">Pandoraea thiooxydans</name>
    <dbReference type="NCBI Taxonomy" id="445709"/>
    <lineage>
        <taxon>Bacteria</taxon>
        <taxon>Pseudomonadati</taxon>
        <taxon>Pseudomonadota</taxon>
        <taxon>Betaproteobacteria</taxon>
        <taxon>Burkholderiales</taxon>
        <taxon>Burkholderiaceae</taxon>
        <taxon>Pandoraea</taxon>
    </lineage>
</organism>
<evidence type="ECO:0000256" key="2">
    <source>
        <dbReference type="SAM" id="SignalP"/>
    </source>
</evidence>
<dbReference type="AlphaFoldDB" id="A0A0G3ER97"/>
<feature type="compositionally biased region" description="Pro residues" evidence="1">
    <location>
        <begin position="103"/>
        <end position="115"/>
    </location>
</feature>
<sequence>MKSKPDFSRIALWLIFLVASSSAHAGWYEVVNYVGTIGSQPIHLSLQTFGYIDRNEPGQWRVDGSYYYDAHRIPIPLQGKRRPNGTMQLCEATEPASFADSPKVPPPSATRPVPCPIELKISGTQASGEWRDGKNNLPITLHQVGRLDDTGEQSPRIVGIVAIPMWHHTKDHLLLGVYESSGSCSLSMARLRLVNIKSGRIDREMKFPCGTGVVATPIYANVYRASNPRYVTIISQGGDHGMGDDQDVEVEP</sequence>
<evidence type="ECO:0000313" key="3">
    <source>
        <dbReference type="EMBL" id="AKJ69465.1"/>
    </source>
</evidence>
<feature type="chain" id="PRO_5002553512" description="Lipoprotein" evidence="2">
    <location>
        <begin position="26"/>
        <end position="252"/>
    </location>
</feature>
<evidence type="ECO:0000313" key="4">
    <source>
        <dbReference type="Proteomes" id="UP000036700"/>
    </source>
</evidence>
<evidence type="ECO:0008006" key="5">
    <source>
        <dbReference type="Google" id="ProtNLM"/>
    </source>
</evidence>
<dbReference type="PATRIC" id="fig|445709.3.peg.3353"/>
<dbReference type="OrthoDB" id="9809602at2"/>
<dbReference type="KEGG" id="ptx:ABW99_15845"/>
<protein>
    <recommendedName>
        <fullName evidence="5">Lipoprotein</fullName>
    </recommendedName>
</protein>
<name>A0A0G3ER97_9BURK</name>
<dbReference type="RefSeq" id="WP_047215380.1">
    <property type="nucleotide sequence ID" value="NZ_CP011568.3"/>
</dbReference>